<keyword evidence="1" id="KW-0472">Membrane</keyword>
<feature type="transmembrane region" description="Helical" evidence="1">
    <location>
        <begin position="261"/>
        <end position="278"/>
    </location>
</feature>
<evidence type="ECO:0000259" key="2">
    <source>
        <dbReference type="Pfam" id="PF01757"/>
    </source>
</evidence>
<dbReference type="GO" id="GO:0016747">
    <property type="term" value="F:acyltransferase activity, transferring groups other than amino-acyl groups"/>
    <property type="evidence" value="ECO:0007669"/>
    <property type="project" value="InterPro"/>
</dbReference>
<feature type="transmembrane region" description="Helical" evidence="1">
    <location>
        <begin position="58"/>
        <end position="76"/>
    </location>
</feature>
<feature type="transmembrane region" description="Helical" evidence="1">
    <location>
        <begin position="237"/>
        <end position="255"/>
    </location>
</feature>
<dbReference type="Pfam" id="PF01757">
    <property type="entry name" value="Acyl_transf_3"/>
    <property type="match status" value="1"/>
</dbReference>
<keyword evidence="1" id="KW-1133">Transmembrane helix</keyword>
<dbReference type="OrthoDB" id="9767863at2"/>
<keyword evidence="4" id="KW-1185">Reference proteome</keyword>
<feature type="transmembrane region" description="Helical" evidence="1">
    <location>
        <begin position="328"/>
        <end position="349"/>
    </location>
</feature>
<evidence type="ECO:0000256" key="1">
    <source>
        <dbReference type="SAM" id="Phobius"/>
    </source>
</evidence>
<gene>
    <name evidence="3" type="ORF">CLV58_13346</name>
</gene>
<dbReference type="AlphaFoldDB" id="A0A2T0S261"/>
<sequence>MRERLYYLDVVRGIAAVVVACLYHYVHFSSMIQPNSSGSVPPFFAIQPFNFLFSRGELMVDVFFVLSGIVFSYTYQEPLQKSQVDQFDFFVKRFSRLYPVHFLTLIITTCIISLFYYNFKTYPIYSNNDLYHFFLNLLFLQRGYADFGYSFNGPSWSLSVEVLMYVLFFVQMRYFRHYILISIILACLGLLIFRFAPVYFPFLFNIDVSRGLMGFFSGSLLYNVFLKNYDVFKKKQIFLVLLFLSYFFYLVYLHNFIAVPLNIQVIVIMVICVPILHHNDWIRTHSNVRILVSLGDISLAVYMIHVPIQMIIIFYYRFTHDVIPFDSAIFLMTYSLSVILSGYLLHYYFEKPGQIWLRRAFVFNK</sequence>
<dbReference type="RefSeq" id="WP_106140543.1">
    <property type="nucleotide sequence ID" value="NZ_PVTE01000033.1"/>
</dbReference>
<feature type="domain" description="Acyltransferase 3" evidence="2">
    <location>
        <begin position="6"/>
        <end position="341"/>
    </location>
</feature>
<name>A0A2T0S261_9BACT</name>
<organism evidence="3 4">
    <name type="scientific">Spirosoma oryzae</name>
    <dbReference type="NCBI Taxonomy" id="1469603"/>
    <lineage>
        <taxon>Bacteria</taxon>
        <taxon>Pseudomonadati</taxon>
        <taxon>Bacteroidota</taxon>
        <taxon>Cytophagia</taxon>
        <taxon>Cytophagales</taxon>
        <taxon>Cytophagaceae</taxon>
        <taxon>Spirosoma</taxon>
    </lineage>
</organism>
<protein>
    <submittedName>
        <fullName evidence="3">Peptidoglycan/LPS O-acetylase OafA/YrhL</fullName>
    </submittedName>
</protein>
<accession>A0A2T0S261</accession>
<keyword evidence="1" id="KW-0812">Transmembrane</keyword>
<feature type="transmembrane region" description="Helical" evidence="1">
    <location>
        <begin position="153"/>
        <end position="170"/>
    </location>
</feature>
<feature type="transmembrane region" description="Helical" evidence="1">
    <location>
        <begin position="7"/>
        <end position="26"/>
    </location>
</feature>
<feature type="transmembrane region" description="Helical" evidence="1">
    <location>
        <begin position="97"/>
        <end position="117"/>
    </location>
</feature>
<comment type="caution">
    <text evidence="3">The sequence shown here is derived from an EMBL/GenBank/DDBJ whole genome shotgun (WGS) entry which is preliminary data.</text>
</comment>
<feature type="transmembrane region" description="Helical" evidence="1">
    <location>
        <begin position="202"/>
        <end position="225"/>
    </location>
</feature>
<feature type="transmembrane region" description="Helical" evidence="1">
    <location>
        <begin position="177"/>
        <end position="196"/>
    </location>
</feature>
<dbReference type="EMBL" id="PVTE01000033">
    <property type="protein sequence ID" value="PRY27413.1"/>
    <property type="molecule type" value="Genomic_DNA"/>
</dbReference>
<reference evidence="3 4" key="1">
    <citation type="submission" date="2018-03" db="EMBL/GenBank/DDBJ databases">
        <title>Genomic Encyclopedia of Archaeal and Bacterial Type Strains, Phase II (KMG-II): from individual species to whole genera.</title>
        <authorList>
            <person name="Goeker M."/>
        </authorList>
    </citation>
    <scope>NUCLEOTIDE SEQUENCE [LARGE SCALE GENOMIC DNA]</scope>
    <source>
        <strain evidence="3 4">DSM 28354</strain>
    </source>
</reference>
<dbReference type="InterPro" id="IPR002656">
    <property type="entry name" value="Acyl_transf_3_dom"/>
</dbReference>
<dbReference type="PANTHER" id="PTHR23028">
    <property type="entry name" value="ACETYLTRANSFERASE"/>
    <property type="match status" value="1"/>
</dbReference>
<evidence type="ECO:0000313" key="4">
    <source>
        <dbReference type="Proteomes" id="UP000238375"/>
    </source>
</evidence>
<feature type="transmembrane region" description="Helical" evidence="1">
    <location>
        <begin position="290"/>
        <end position="316"/>
    </location>
</feature>
<dbReference type="InterPro" id="IPR050879">
    <property type="entry name" value="Acyltransferase_3"/>
</dbReference>
<proteinExistence type="predicted"/>
<dbReference type="Proteomes" id="UP000238375">
    <property type="component" value="Unassembled WGS sequence"/>
</dbReference>
<evidence type="ECO:0000313" key="3">
    <source>
        <dbReference type="EMBL" id="PRY27413.1"/>
    </source>
</evidence>